<feature type="domain" description="Outer membrane channel protein CpnT-like N-terminal" evidence="3">
    <location>
        <begin position="28"/>
        <end position="159"/>
    </location>
</feature>
<dbReference type="InterPro" id="IPR036689">
    <property type="entry name" value="ESAT-6-like_sf"/>
</dbReference>
<proteinExistence type="predicted"/>
<protein>
    <submittedName>
        <fullName evidence="4">WXG100 family type VII secretion target</fullName>
    </submittedName>
</protein>
<feature type="compositionally biased region" description="Basic and acidic residues" evidence="2">
    <location>
        <begin position="282"/>
        <end position="297"/>
    </location>
</feature>
<accession>A0ABW0CMT4</accession>
<evidence type="ECO:0000259" key="3">
    <source>
        <dbReference type="Pfam" id="PF25547"/>
    </source>
</evidence>
<feature type="coiled-coil region" evidence="1">
    <location>
        <begin position="37"/>
        <end position="64"/>
    </location>
</feature>
<keyword evidence="5" id="KW-1185">Reference proteome</keyword>
<dbReference type="InterPro" id="IPR057746">
    <property type="entry name" value="CpnT-like_N"/>
</dbReference>
<name>A0ABW0CMT4_STRCD</name>
<keyword evidence="1" id="KW-0175">Coiled coil</keyword>
<dbReference type="Proteomes" id="UP001596263">
    <property type="component" value="Unassembled WGS sequence"/>
</dbReference>
<sequence>MSPLSGLLDELMRPLVEPLAEQLEFVTGDPEGLHSAADLWTRQAEELRDLIADQRRDRADLSHEWSGDAARRFMEELIDLEAEFEAEAADMDATAELLREAAEECRVIQDLVETVIRELIEWALITLAASAAFAALTAGISAAAGAAAAAAEGALAATRIASLVSRLAQALRKIADAMKALKAVAKTNRFSTSKPWTWKHVGDLKTADGLAAFAAHRVVKTTGKAVLGAAGLTGDPVGQTAQEGLEGAAGIAADEVDDRLEGNRNPSTPMREDLGIANPSDSDSRTVESRHWDNPFG</sequence>
<evidence type="ECO:0000313" key="5">
    <source>
        <dbReference type="Proteomes" id="UP001596263"/>
    </source>
</evidence>
<evidence type="ECO:0000256" key="1">
    <source>
        <dbReference type="SAM" id="Coils"/>
    </source>
</evidence>
<dbReference type="SUPFAM" id="SSF140453">
    <property type="entry name" value="EsxAB dimer-like"/>
    <property type="match status" value="1"/>
</dbReference>
<dbReference type="Gene3D" id="1.10.287.1060">
    <property type="entry name" value="ESAT-6-like"/>
    <property type="match status" value="1"/>
</dbReference>
<comment type="caution">
    <text evidence="4">The sequence shown here is derived from an EMBL/GenBank/DDBJ whole genome shotgun (WGS) entry which is preliminary data.</text>
</comment>
<organism evidence="4 5">
    <name type="scientific">Streptomyces coerulescens</name>
    <dbReference type="NCBI Taxonomy" id="29304"/>
    <lineage>
        <taxon>Bacteria</taxon>
        <taxon>Bacillati</taxon>
        <taxon>Actinomycetota</taxon>
        <taxon>Actinomycetes</taxon>
        <taxon>Kitasatosporales</taxon>
        <taxon>Streptomycetaceae</taxon>
        <taxon>Streptomyces</taxon>
    </lineage>
</organism>
<evidence type="ECO:0000313" key="4">
    <source>
        <dbReference type="EMBL" id="MFC5216070.1"/>
    </source>
</evidence>
<dbReference type="Pfam" id="PF25547">
    <property type="entry name" value="WXG100_2"/>
    <property type="match status" value="1"/>
</dbReference>
<gene>
    <name evidence="4" type="ORF">ACFPQ9_19710</name>
</gene>
<dbReference type="RefSeq" id="WP_380854572.1">
    <property type="nucleotide sequence ID" value="NZ_JBHSKM010000012.1"/>
</dbReference>
<evidence type="ECO:0000256" key="2">
    <source>
        <dbReference type="SAM" id="MobiDB-lite"/>
    </source>
</evidence>
<feature type="region of interest" description="Disordered" evidence="2">
    <location>
        <begin position="250"/>
        <end position="297"/>
    </location>
</feature>
<reference evidence="5" key="1">
    <citation type="journal article" date="2019" name="Int. J. Syst. Evol. Microbiol.">
        <title>The Global Catalogue of Microorganisms (GCM) 10K type strain sequencing project: providing services to taxonomists for standard genome sequencing and annotation.</title>
        <authorList>
            <consortium name="The Broad Institute Genomics Platform"/>
            <consortium name="The Broad Institute Genome Sequencing Center for Infectious Disease"/>
            <person name="Wu L."/>
            <person name="Ma J."/>
        </authorList>
    </citation>
    <scope>NUCLEOTIDE SEQUENCE [LARGE SCALE GENOMIC DNA]</scope>
    <source>
        <strain evidence="5">KCTC 42586</strain>
    </source>
</reference>
<dbReference type="EMBL" id="JBHSKM010000012">
    <property type="protein sequence ID" value="MFC5216070.1"/>
    <property type="molecule type" value="Genomic_DNA"/>
</dbReference>